<comment type="function">
    <text evidence="5">Involved in transvection phenomena (= synapsis-dependent gene expression), where the synaptic pairing of chromosomes carrying genes with which zeste interacts influences the expression of these genes. Zeste binds to DNA and stimulates transcription from a nearby promoter.</text>
</comment>
<name>A0AAN7VQ12_9COLE</name>
<dbReference type="Proteomes" id="UP001329430">
    <property type="component" value="Chromosome 2"/>
</dbReference>
<gene>
    <name evidence="8" type="ORF">RI129_003255</name>
</gene>
<evidence type="ECO:0000256" key="2">
    <source>
        <dbReference type="ARBA" id="ARBA00016807"/>
    </source>
</evidence>
<evidence type="ECO:0000256" key="6">
    <source>
        <dbReference type="SAM" id="Coils"/>
    </source>
</evidence>
<evidence type="ECO:0000256" key="5">
    <source>
        <dbReference type="ARBA" id="ARBA00025466"/>
    </source>
</evidence>
<evidence type="ECO:0000259" key="7">
    <source>
        <dbReference type="Pfam" id="PF13873"/>
    </source>
</evidence>
<protein>
    <recommendedName>
        <fullName evidence="2">Regulatory protein zeste</fullName>
    </recommendedName>
</protein>
<evidence type="ECO:0000256" key="1">
    <source>
        <dbReference type="ARBA" id="ARBA00011764"/>
    </source>
</evidence>
<dbReference type="PANTHER" id="PTHR21411">
    <property type="entry name" value="APONTIC"/>
    <property type="match status" value="1"/>
</dbReference>
<keyword evidence="4" id="KW-0804">Transcription</keyword>
<sequence>MEEIKRARNFTAFDKNLLTDIVTDYLHIIDNKKTDATNVKMKQDTWEEVAGKFNASSQSGKRTAKQLHALYNCMKKKARKNIADDKLQIKKLELEEKKKEAEHAEQMRKIELEIKSIEYKKLSQLN</sequence>
<dbReference type="PANTHER" id="PTHR21411:SF0">
    <property type="entry name" value="REGULATORY PROTEIN ZESTE"/>
    <property type="match status" value="1"/>
</dbReference>
<comment type="subunit">
    <text evidence="1">Self-associates forming complexes of several hundred monomers.</text>
</comment>
<keyword evidence="3" id="KW-0805">Transcription regulation</keyword>
<dbReference type="Pfam" id="PF13873">
    <property type="entry name" value="Myb_DNA-bind_5"/>
    <property type="match status" value="1"/>
</dbReference>
<evidence type="ECO:0000256" key="4">
    <source>
        <dbReference type="ARBA" id="ARBA00023163"/>
    </source>
</evidence>
<evidence type="ECO:0000313" key="8">
    <source>
        <dbReference type="EMBL" id="KAK5648363.1"/>
    </source>
</evidence>
<dbReference type="AlphaFoldDB" id="A0AAN7VQ12"/>
<evidence type="ECO:0000256" key="3">
    <source>
        <dbReference type="ARBA" id="ARBA00023015"/>
    </source>
</evidence>
<feature type="domain" description="Myb/SANT-like DNA-binding" evidence="7">
    <location>
        <begin position="6"/>
        <end position="84"/>
    </location>
</feature>
<comment type="caution">
    <text evidence="8">The sequence shown here is derived from an EMBL/GenBank/DDBJ whole genome shotgun (WGS) entry which is preliminary data.</text>
</comment>
<reference evidence="8 9" key="1">
    <citation type="journal article" date="2024" name="Insects">
        <title>An Improved Chromosome-Level Genome Assembly of the Firefly Pyrocoelia pectoralis.</title>
        <authorList>
            <person name="Fu X."/>
            <person name="Meyer-Rochow V.B."/>
            <person name="Ballantyne L."/>
            <person name="Zhu X."/>
        </authorList>
    </citation>
    <scope>NUCLEOTIDE SEQUENCE [LARGE SCALE GENOMIC DNA]</scope>
    <source>
        <strain evidence="8">XCY_ONT2</strain>
    </source>
</reference>
<keyword evidence="9" id="KW-1185">Reference proteome</keyword>
<feature type="coiled-coil region" evidence="6">
    <location>
        <begin position="75"/>
        <end position="109"/>
    </location>
</feature>
<accession>A0AAN7VQ12</accession>
<dbReference type="InterPro" id="IPR028002">
    <property type="entry name" value="Myb_DNA-bind_5"/>
</dbReference>
<evidence type="ECO:0000313" key="9">
    <source>
        <dbReference type="Proteomes" id="UP001329430"/>
    </source>
</evidence>
<organism evidence="8 9">
    <name type="scientific">Pyrocoelia pectoralis</name>
    <dbReference type="NCBI Taxonomy" id="417401"/>
    <lineage>
        <taxon>Eukaryota</taxon>
        <taxon>Metazoa</taxon>
        <taxon>Ecdysozoa</taxon>
        <taxon>Arthropoda</taxon>
        <taxon>Hexapoda</taxon>
        <taxon>Insecta</taxon>
        <taxon>Pterygota</taxon>
        <taxon>Neoptera</taxon>
        <taxon>Endopterygota</taxon>
        <taxon>Coleoptera</taxon>
        <taxon>Polyphaga</taxon>
        <taxon>Elateriformia</taxon>
        <taxon>Elateroidea</taxon>
        <taxon>Lampyridae</taxon>
        <taxon>Lampyrinae</taxon>
        <taxon>Pyrocoelia</taxon>
    </lineage>
</organism>
<proteinExistence type="predicted"/>
<keyword evidence="6" id="KW-0175">Coiled coil</keyword>
<dbReference type="EMBL" id="JAVRBK010000002">
    <property type="protein sequence ID" value="KAK5648363.1"/>
    <property type="molecule type" value="Genomic_DNA"/>
</dbReference>